<keyword evidence="2" id="KW-1133">Transmembrane helix</keyword>
<keyword evidence="2" id="KW-0472">Membrane</keyword>
<gene>
    <name evidence="3" type="ORF">C0175_05560</name>
</gene>
<sequence length="300" mass="34854">MSVLDYFFPQRENNPRLGRVSPIDVEIQDNVGDWYYFGKVEMFETETEIGEGEKKEKKKLYLYRLLTKFKEDEKIIVSDEDLIHNANQIPYTRTIKGEKRLQQVILFTFSFVYLLTVYLAYLLVQAGPNIIYYPQVVNMLIWDFGTIASVFAIGAIIWAIEARYHHFVSDWQIQPLRINSVRVNTDFYILVNSSKVPIYQKVQELAKLTQNDIDKLVDAIRIFEKNEIDRLQSQVATLQEQLEILQATGMGNYLEGTEIALLSRTQVVRERLNMIKYTAILLFSVALVALIVYISMGGRL</sequence>
<feature type="coiled-coil region" evidence="1">
    <location>
        <begin position="221"/>
        <end position="248"/>
    </location>
</feature>
<name>A0A2J6X4P5_9BACT</name>
<comment type="caution">
    <text evidence="3">The sequence shown here is derived from an EMBL/GenBank/DDBJ whole genome shotgun (WGS) entry which is preliminary data.</text>
</comment>
<keyword evidence="1" id="KW-0175">Coiled coil</keyword>
<feature type="transmembrane region" description="Helical" evidence="2">
    <location>
        <begin position="136"/>
        <end position="160"/>
    </location>
</feature>
<dbReference type="Proteomes" id="UP000236910">
    <property type="component" value="Unassembled WGS sequence"/>
</dbReference>
<evidence type="ECO:0000256" key="1">
    <source>
        <dbReference type="SAM" id="Coils"/>
    </source>
</evidence>
<dbReference type="AlphaFoldDB" id="A0A2J6X4P5"/>
<proteinExistence type="predicted"/>
<organism evidence="3 4">
    <name type="scientific">Caldisericum exile</name>
    <dbReference type="NCBI Taxonomy" id="693075"/>
    <lineage>
        <taxon>Bacteria</taxon>
        <taxon>Pseudomonadati</taxon>
        <taxon>Caldisericota/Cryosericota group</taxon>
        <taxon>Caldisericota</taxon>
        <taxon>Caldisericia</taxon>
        <taxon>Caldisericales</taxon>
        <taxon>Caldisericaceae</taxon>
        <taxon>Caldisericum</taxon>
    </lineage>
</organism>
<protein>
    <submittedName>
        <fullName evidence="3">Uncharacterized protein</fullName>
    </submittedName>
</protein>
<evidence type="ECO:0000256" key="2">
    <source>
        <dbReference type="SAM" id="Phobius"/>
    </source>
</evidence>
<reference evidence="3 4" key="1">
    <citation type="submission" date="2018-01" db="EMBL/GenBank/DDBJ databases">
        <title>Metagenomic assembled genomes from two thermal pools in the Uzon Caldera, Kamchatka, Russia.</title>
        <authorList>
            <person name="Wilkins L."/>
            <person name="Ettinger C."/>
        </authorList>
    </citation>
    <scope>NUCLEOTIDE SEQUENCE [LARGE SCALE GENOMIC DNA]</scope>
    <source>
        <strain evidence="3">ARK-10</strain>
    </source>
</reference>
<keyword evidence="2" id="KW-0812">Transmembrane</keyword>
<evidence type="ECO:0000313" key="4">
    <source>
        <dbReference type="Proteomes" id="UP000236910"/>
    </source>
</evidence>
<feature type="transmembrane region" description="Helical" evidence="2">
    <location>
        <begin position="104"/>
        <end position="124"/>
    </location>
</feature>
<feature type="transmembrane region" description="Helical" evidence="2">
    <location>
        <begin position="274"/>
        <end position="296"/>
    </location>
</feature>
<accession>A0A2J6X4P5</accession>
<dbReference type="EMBL" id="PNIX01000319">
    <property type="protein sequence ID" value="PMP81400.1"/>
    <property type="molecule type" value="Genomic_DNA"/>
</dbReference>
<evidence type="ECO:0000313" key="3">
    <source>
        <dbReference type="EMBL" id="PMP81400.1"/>
    </source>
</evidence>